<feature type="non-terminal residue" evidence="1">
    <location>
        <position position="1"/>
    </location>
</feature>
<protein>
    <submittedName>
        <fullName evidence="1">Uncharacterized protein</fullName>
    </submittedName>
</protein>
<dbReference type="EMBL" id="CAJVCH010571708">
    <property type="protein sequence ID" value="CAG7838320.1"/>
    <property type="molecule type" value="Genomic_DNA"/>
</dbReference>
<reference evidence="1" key="1">
    <citation type="submission" date="2021-06" db="EMBL/GenBank/DDBJ databases">
        <authorList>
            <person name="Hodson N. C."/>
            <person name="Mongue J. A."/>
            <person name="Jaron S. K."/>
        </authorList>
    </citation>
    <scope>NUCLEOTIDE SEQUENCE</scope>
</reference>
<gene>
    <name evidence="1" type="ORF">AFUS01_LOCUS47303</name>
</gene>
<sequence length="10" mass="1049">MNALKTSSTP</sequence>
<accession>A0A8J2PUX0</accession>
<evidence type="ECO:0000313" key="1">
    <source>
        <dbReference type="EMBL" id="CAG7838320.1"/>
    </source>
</evidence>
<name>A0A8J2PUX0_9HEXA</name>
<proteinExistence type="predicted"/>
<organism evidence="1 2">
    <name type="scientific">Allacma fusca</name>
    <dbReference type="NCBI Taxonomy" id="39272"/>
    <lineage>
        <taxon>Eukaryota</taxon>
        <taxon>Metazoa</taxon>
        <taxon>Ecdysozoa</taxon>
        <taxon>Arthropoda</taxon>
        <taxon>Hexapoda</taxon>
        <taxon>Collembola</taxon>
        <taxon>Symphypleona</taxon>
        <taxon>Sminthuridae</taxon>
        <taxon>Allacma</taxon>
    </lineage>
</organism>
<evidence type="ECO:0000313" key="2">
    <source>
        <dbReference type="Proteomes" id="UP000708208"/>
    </source>
</evidence>
<comment type="caution">
    <text evidence="1">The sequence shown here is derived from an EMBL/GenBank/DDBJ whole genome shotgun (WGS) entry which is preliminary data.</text>
</comment>
<dbReference type="Proteomes" id="UP000708208">
    <property type="component" value="Unassembled WGS sequence"/>
</dbReference>
<keyword evidence="2" id="KW-1185">Reference proteome</keyword>